<dbReference type="Pfam" id="PF13657">
    <property type="entry name" value="Couple_hipA"/>
    <property type="match status" value="1"/>
</dbReference>
<dbReference type="PANTHER" id="PTHR37419:SF1">
    <property type="entry name" value="SERINE_THREONINE-PROTEIN KINASE TOXIN HIPA"/>
    <property type="match status" value="1"/>
</dbReference>
<keyword evidence="3" id="KW-0418">Kinase</keyword>
<evidence type="ECO:0000256" key="1">
    <source>
        <dbReference type="ARBA" id="ARBA00010164"/>
    </source>
</evidence>
<evidence type="ECO:0000259" key="5">
    <source>
        <dbReference type="Pfam" id="PF13657"/>
    </source>
</evidence>
<feature type="domain" description="HipA N-terminal subdomain 1" evidence="5">
    <location>
        <begin position="10"/>
        <end position="109"/>
    </location>
</feature>
<evidence type="ECO:0000256" key="2">
    <source>
        <dbReference type="ARBA" id="ARBA00022679"/>
    </source>
</evidence>
<feature type="domain" description="HipA-like C-terminal" evidence="4">
    <location>
        <begin position="154"/>
        <end position="395"/>
    </location>
</feature>
<dbReference type="NCBIfam" id="TIGR03071">
    <property type="entry name" value="couple_hipA"/>
    <property type="match status" value="1"/>
</dbReference>
<dbReference type="InterPro" id="IPR017508">
    <property type="entry name" value="HipA_N1"/>
</dbReference>
<dbReference type="PANTHER" id="PTHR37419">
    <property type="entry name" value="SERINE/THREONINE-PROTEIN KINASE TOXIN HIPA"/>
    <property type="match status" value="1"/>
</dbReference>
<evidence type="ECO:0000313" key="6">
    <source>
        <dbReference type="EMBL" id="MDN3711433.1"/>
    </source>
</evidence>
<dbReference type="Pfam" id="PF07804">
    <property type="entry name" value="HipA_C"/>
    <property type="match status" value="1"/>
</dbReference>
<keyword evidence="2" id="KW-0808">Transferase</keyword>
<name>A0ABT8D3R8_9RHOB</name>
<evidence type="ECO:0000259" key="4">
    <source>
        <dbReference type="Pfam" id="PF07804"/>
    </source>
</evidence>
<accession>A0ABT8D3R8</accession>
<organism evidence="6 7">
    <name type="scientific">Paracoccus cavernae</name>
    <dbReference type="NCBI Taxonomy" id="1571207"/>
    <lineage>
        <taxon>Bacteria</taxon>
        <taxon>Pseudomonadati</taxon>
        <taxon>Pseudomonadota</taxon>
        <taxon>Alphaproteobacteria</taxon>
        <taxon>Rhodobacterales</taxon>
        <taxon>Paracoccaceae</taxon>
        <taxon>Paracoccus</taxon>
    </lineage>
</organism>
<gene>
    <name evidence="6" type="ORF">QWZ10_05710</name>
</gene>
<protein>
    <submittedName>
        <fullName evidence="6">HipA domain-containing protein</fullName>
    </submittedName>
</protein>
<proteinExistence type="inferred from homology"/>
<evidence type="ECO:0000256" key="3">
    <source>
        <dbReference type="ARBA" id="ARBA00022777"/>
    </source>
</evidence>
<dbReference type="Proteomes" id="UP001243846">
    <property type="component" value="Unassembled WGS sequence"/>
</dbReference>
<sequence length="400" mass="44691">MGRRPLRRALEVLLNGRHVGIYRMAPDGGTSFEYIPEWLEWEHAFPVSRQLPLLRGSRSGEAISAVFENLLPDSAKLRSTIAEKAGARSARPFDLLAAIGHDCVGALQFVPEGMAPQDPFAIQADAQSDGEIAETLRRLDSEPLGIAPGQPFRVSLAGAQEKTAYLKQGTQWYRPRGLTPTTHIFKRPMGLLAGQIDLTDSVENEFFCLRLARELGLPVNHAEIARFEDEKALVLTRFDRGETADGRLIRLPQEDFLQAMGLFSAAKYQSEGGPGILRCLELLSGSKNRFGDMKTFLKAQVVFWMIGATDGHAKNFSIFLEPDGFRLTPLYDILSAAPAFRRNQLRNRELQLAMSAGDRKHYRIDQLLPRHFDQTAIRAKVPEDIRRAVFNEIAEQGRAP</sequence>
<keyword evidence="7" id="KW-1185">Reference proteome</keyword>
<dbReference type="EMBL" id="JAUFRC010000001">
    <property type="protein sequence ID" value="MDN3711433.1"/>
    <property type="molecule type" value="Genomic_DNA"/>
</dbReference>
<comment type="similarity">
    <text evidence="1">Belongs to the HipA Ser/Thr kinase family.</text>
</comment>
<dbReference type="InterPro" id="IPR052028">
    <property type="entry name" value="HipA_Ser/Thr_kinase"/>
</dbReference>
<evidence type="ECO:0000313" key="7">
    <source>
        <dbReference type="Proteomes" id="UP001243846"/>
    </source>
</evidence>
<reference evidence="7" key="1">
    <citation type="journal article" date="2019" name="Int. J. Syst. Evol. Microbiol.">
        <title>The Global Catalogue of Microorganisms (GCM) 10K type strain sequencing project: providing services to taxonomists for standard genome sequencing and annotation.</title>
        <authorList>
            <consortium name="The Broad Institute Genomics Platform"/>
            <consortium name="The Broad Institute Genome Sequencing Center for Infectious Disease"/>
            <person name="Wu L."/>
            <person name="Ma J."/>
        </authorList>
    </citation>
    <scope>NUCLEOTIDE SEQUENCE [LARGE SCALE GENOMIC DNA]</scope>
    <source>
        <strain evidence="7">CECT 8482</strain>
    </source>
</reference>
<comment type="caution">
    <text evidence="6">The sequence shown here is derived from an EMBL/GenBank/DDBJ whole genome shotgun (WGS) entry which is preliminary data.</text>
</comment>
<dbReference type="InterPro" id="IPR012893">
    <property type="entry name" value="HipA-like_C"/>
</dbReference>